<keyword evidence="5" id="KW-1185">Reference proteome</keyword>
<keyword evidence="2" id="KW-0520">NAD</keyword>
<accession>A0A3N2C8F6</accession>
<dbReference type="InterPro" id="IPR036291">
    <property type="entry name" value="NAD(P)-bd_dom_sf"/>
</dbReference>
<name>A0A3N2C8F6_9MICO</name>
<dbReference type="EMBL" id="RKHL01000001">
    <property type="protein sequence ID" value="ROR83778.1"/>
    <property type="molecule type" value="Genomic_DNA"/>
</dbReference>
<dbReference type="GO" id="GO:0016491">
    <property type="term" value="F:oxidoreductase activity"/>
    <property type="evidence" value="ECO:0007669"/>
    <property type="project" value="UniProtKB-KW"/>
</dbReference>
<proteinExistence type="predicted"/>
<dbReference type="Gene3D" id="3.40.50.720">
    <property type="entry name" value="NAD(P)-binding Rossmann-like Domain"/>
    <property type="match status" value="2"/>
</dbReference>
<dbReference type="Pfam" id="PF02826">
    <property type="entry name" value="2-Hacid_dh_C"/>
    <property type="match status" value="1"/>
</dbReference>
<dbReference type="CDD" id="cd05300">
    <property type="entry name" value="2-Hacid_dh_1"/>
    <property type="match status" value="1"/>
</dbReference>
<comment type="caution">
    <text evidence="4">The sequence shown here is derived from an EMBL/GenBank/DDBJ whole genome shotgun (WGS) entry which is preliminary data.</text>
</comment>
<evidence type="ECO:0000259" key="3">
    <source>
        <dbReference type="Pfam" id="PF02826"/>
    </source>
</evidence>
<protein>
    <submittedName>
        <fullName evidence="4">Phosphoglycerate dehydrogenase-like enzyme</fullName>
    </submittedName>
</protein>
<evidence type="ECO:0000313" key="5">
    <source>
        <dbReference type="Proteomes" id="UP000266915"/>
    </source>
</evidence>
<dbReference type="AlphaFoldDB" id="A0A3N2C8F6"/>
<dbReference type="InterPro" id="IPR006140">
    <property type="entry name" value="D-isomer_DH_NAD-bd"/>
</dbReference>
<sequence>MRILIASHLEPEHVEAISASHPDVEVLYDPALVAAPQYVADHRGPAPELSAADQQRWEDMLARADVAFDFDWQDPAALPERAPNLRWIQATSAGIGAFMRRTALDRSGIAVTTAGGVHAVPLAEFALAGALFVVKGVPFLQRRQRERRFERYTTRQLAGMRVTVVGVGGMGSNVVRTFDAIGARVTAVGRVGGTYELPDGVELSDVDRLDEVLPGTDVLVLCTALTPETDNLISADRIALLPDGAAIVNISRGQVVDEDGLIEALRSGRLGGAALDVFREEPLPADSPLWDLDNVLISPHSASTVESENATLTALFIENLARYRADEPLLNRFDAERGY</sequence>
<organism evidence="4 5">
    <name type="scientific">Plantibacter flavus</name>
    <dbReference type="NCBI Taxonomy" id="150123"/>
    <lineage>
        <taxon>Bacteria</taxon>
        <taxon>Bacillati</taxon>
        <taxon>Actinomycetota</taxon>
        <taxon>Actinomycetes</taxon>
        <taxon>Micrococcales</taxon>
        <taxon>Microbacteriaceae</taxon>
        <taxon>Plantibacter</taxon>
    </lineage>
</organism>
<reference evidence="4 5" key="1">
    <citation type="submission" date="2018-11" db="EMBL/GenBank/DDBJ databases">
        <title>Sequencing the genomes of 1000 actinobacteria strains.</title>
        <authorList>
            <person name="Klenk H.-P."/>
        </authorList>
    </citation>
    <scope>NUCLEOTIDE SEQUENCE [LARGE SCALE GENOMIC DNA]</scope>
    <source>
        <strain evidence="4 5">DSM 14012</strain>
    </source>
</reference>
<dbReference type="GO" id="GO:0051287">
    <property type="term" value="F:NAD binding"/>
    <property type="evidence" value="ECO:0007669"/>
    <property type="project" value="InterPro"/>
</dbReference>
<evidence type="ECO:0000256" key="1">
    <source>
        <dbReference type="ARBA" id="ARBA00023002"/>
    </source>
</evidence>
<evidence type="ECO:0000313" key="4">
    <source>
        <dbReference type="EMBL" id="ROR83778.1"/>
    </source>
</evidence>
<dbReference type="Proteomes" id="UP000266915">
    <property type="component" value="Unassembled WGS sequence"/>
</dbReference>
<dbReference type="SUPFAM" id="SSF52283">
    <property type="entry name" value="Formate/glycerate dehydrogenase catalytic domain-like"/>
    <property type="match status" value="1"/>
</dbReference>
<dbReference type="RefSeq" id="WP_085511543.1">
    <property type="nucleotide sequence ID" value="NZ_FXAP01000002.1"/>
</dbReference>
<keyword evidence="1" id="KW-0560">Oxidoreductase</keyword>
<evidence type="ECO:0000256" key="2">
    <source>
        <dbReference type="ARBA" id="ARBA00023027"/>
    </source>
</evidence>
<dbReference type="SUPFAM" id="SSF51735">
    <property type="entry name" value="NAD(P)-binding Rossmann-fold domains"/>
    <property type="match status" value="1"/>
</dbReference>
<dbReference type="PANTHER" id="PTHR43333:SF1">
    <property type="entry name" value="D-ISOMER SPECIFIC 2-HYDROXYACID DEHYDROGENASE NAD-BINDING DOMAIN-CONTAINING PROTEIN"/>
    <property type="match status" value="1"/>
</dbReference>
<gene>
    <name evidence="4" type="ORF">EDD42_3895</name>
</gene>
<feature type="domain" description="D-isomer specific 2-hydroxyacid dehydrogenase NAD-binding" evidence="3">
    <location>
        <begin position="130"/>
        <end position="302"/>
    </location>
</feature>
<dbReference type="PANTHER" id="PTHR43333">
    <property type="entry name" value="2-HACID_DH_C DOMAIN-CONTAINING PROTEIN"/>
    <property type="match status" value="1"/>
</dbReference>